<evidence type="ECO:0000259" key="6">
    <source>
        <dbReference type="SMART" id="SM00534"/>
    </source>
</evidence>
<evidence type="ECO:0000256" key="1">
    <source>
        <dbReference type="ARBA" id="ARBA00006271"/>
    </source>
</evidence>
<dbReference type="PANTHER" id="PTHR11361:SF20">
    <property type="entry name" value="MUTS PROTEIN HOMOLOG 5"/>
    <property type="match status" value="1"/>
</dbReference>
<accession>M3JU27</accession>
<evidence type="ECO:0000313" key="7">
    <source>
        <dbReference type="EMBL" id="EMG45869.1"/>
    </source>
</evidence>
<keyword evidence="8" id="KW-1185">Reference proteome</keyword>
<evidence type="ECO:0000259" key="5">
    <source>
        <dbReference type="SMART" id="SM00533"/>
    </source>
</evidence>
<name>M3JU27_CANMX</name>
<dbReference type="STRING" id="1245528.M3JU27"/>
<dbReference type="AlphaFoldDB" id="M3JU27"/>
<dbReference type="InterPro" id="IPR000432">
    <property type="entry name" value="DNA_mismatch_repair_MutS_C"/>
</dbReference>
<evidence type="ECO:0000256" key="2">
    <source>
        <dbReference type="ARBA" id="ARBA00022741"/>
    </source>
</evidence>
<dbReference type="SMART" id="SM00534">
    <property type="entry name" value="MUTSac"/>
    <property type="match status" value="1"/>
</dbReference>
<feature type="domain" description="DNA mismatch repair protein MutS core" evidence="5">
    <location>
        <begin position="64"/>
        <end position="383"/>
    </location>
</feature>
<dbReference type="InterPro" id="IPR045076">
    <property type="entry name" value="MutS"/>
</dbReference>
<comment type="similarity">
    <text evidence="1">Belongs to the DNA mismatch repair MutS family.</text>
</comment>
<comment type="caution">
    <text evidence="7">The sequence shown here is derived from an EMBL/GenBank/DDBJ whole genome shotgun (WGS) entry which is preliminary data.</text>
</comment>
<proteinExistence type="inferred from homology"/>
<feature type="domain" description="DNA mismatch repair proteins mutS family" evidence="6">
    <location>
        <begin position="398"/>
        <end position="521"/>
    </location>
</feature>
<dbReference type="PANTHER" id="PTHR11361">
    <property type="entry name" value="DNA MISMATCH REPAIR PROTEIN MUTS FAMILY MEMBER"/>
    <property type="match status" value="1"/>
</dbReference>
<dbReference type="OrthoDB" id="29596at2759"/>
<dbReference type="GO" id="GO:0006298">
    <property type="term" value="P:mismatch repair"/>
    <property type="evidence" value="ECO:0007669"/>
    <property type="project" value="InterPro"/>
</dbReference>
<dbReference type="SUPFAM" id="SSF48334">
    <property type="entry name" value="DNA repair protein MutS, domain III"/>
    <property type="match status" value="1"/>
</dbReference>
<dbReference type="GO" id="GO:0140664">
    <property type="term" value="F:ATP-dependent DNA damage sensor activity"/>
    <property type="evidence" value="ECO:0007669"/>
    <property type="project" value="InterPro"/>
</dbReference>
<reference evidence="7 8" key="1">
    <citation type="submission" date="2013-02" db="EMBL/GenBank/DDBJ databases">
        <title>Genome sequence of Candida maltosa Xu316, a potential industrial strain for xylitol and ethanol production.</title>
        <authorList>
            <person name="Yu J."/>
            <person name="Wang Q."/>
            <person name="Geng X."/>
            <person name="Bao W."/>
            <person name="He P."/>
            <person name="Cai J."/>
        </authorList>
    </citation>
    <scope>NUCLEOTIDE SEQUENCE [LARGE SCALE GENOMIC DNA]</scope>
    <source>
        <strain evidence="8">Xu316</strain>
    </source>
</reference>
<dbReference type="Pfam" id="PF00488">
    <property type="entry name" value="MutS_V"/>
    <property type="match status" value="1"/>
</dbReference>
<organism evidence="7 8">
    <name type="scientific">Candida maltosa (strain Xu316)</name>
    <name type="common">Yeast</name>
    <dbReference type="NCBI Taxonomy" id="1245528"/>
    <lineage>
        <taxon>Eukaryota</taxon>
        <taxon>Fungi</taxon>
        <taxon>Dikarya</taxon>
        <taxon>Ascomycota</taxon>
        <taxon>Saccharomycotina</taxon>
        <taxon>Pichiomycetes</taxon>
        <taxon>Debaryomycetaceae</taxon>
        <taxon>Candida/Lodderomyces clade</taxon>
        <taxon>Candida</taxon>
    </lineage>
</organism>
<dbReference type="Gene3D" id="1.10.1420.10">
    <property type="match status" value="2"/>
</dbReference>
<gene>
    <name evidence="7" type="ORF">G210_3919</name>
</gene>
<dbReference type="GO" id="GO:0005524">
    <property type="term" value="F:ATP binding"/>
    <property type="evidence" value="ECO:0007669"/>
    <property type="project" value="UniProtKB-KW"/>
</dbReference>
<dbReference type="InterPro" id="IPR011184">
    <property type="entry name" value="DNA_mismatch_repair_Msh2"/>
</dbReference>
<keyword evidence="3" id="KW-0067">ATP-binding</keyword>
<dbReference type="GO" id="GO:0030983">
    <property type="term" value="F:mismatched DNA binding"/>
    <property type="evidence" value="ECO:0007669"/>
    <property type="project" value="InterPro"/>
</dbReference>
<dbReference type="SMART" id="SM00533">
    <property type="entry name" value="MUTSd"/>
    <property type="match status" value="1"/>
</dbReference>
<dbReference type="InterPro" id="IPR027417">
    <property type="entry name" value="P-loop_NTPase"/>
</dbReference>
<dbReference type="InterPro" id="IPR036187">
    <property type="entry name" value="DNA_mismatch_repair_MutS_sf"/>
</dbReference>
<keyword evidence="2" id="KW-0547">Nucleotide-binding</keyword>
<keyword evidence="4" id="KW-0238">DNA-binding</keyword>
<dbReference type="HOGENOM" id="CLU_002472_8_0_1"/>
<dbReference type="GO" id="GO:0005634">
    <property type="term" value="C:nucleus"/>
    <property type="evidence" value="ECO:0007669"/>
    <property type="project" value="TreeGrafter"/>
</dbReference>
<evidence type="ECO:0000313" key="8">
    <source>
        <dbReference type="Proteomes" id="UP000011777"/>
    </source>
</evidence>
<dbReference type="eggNOG" id="KOG0221">
    <property type="taxonomic scope" value="Eukaryota"/>
</dbReference>
<protein>
    <submittedName>
        <fullName evidence="7">MutS, putative</fullName>
    </submittedName>
</protein>
<dbReference type="Pfam" id="PF05192">
    <property type="entry name" value="MutS_III"/>
    <property type="match status" value="1"/>
</dbReference>
<dbReference type="Gene3D" id="3.40.50.300">
    <property type="entry name" value="P-loop containing nucleotide triphosphate hydrolases"/>
    <property type="match status" value="1"/>
</dbReference>
<evidence type="ECO:0000256" key="3">
    <source>
        <dbReference type="ARBA" id="ARBA00022840"/>
    </source>
</evidence>
<dbReference type="SUPFAM" id="SSF52540">
    <property type="entry name" value="P-loop containing nucleoside triphosphate hydrolases"/>
    <property type="match status" value="1"/>
</dbReference>
<dbReference type="PIRSF" id="PIRSF005813">
    <property type="entry name" value="MSH2"/>
    <property type="match status" value="1"/>
</dbReference>
<evidence type="ECO:0000256" key="4">
    <source>
        <dbReference type="ARBA" id="ARBA00023125"/>
    </source>
</evidence>
<dbReference type="EMBL" id="AOGT01002302">
    <property type="protein sequence ID" value="EMG45869.1"/>
    <property type="molecule type" value="Genomic_DNA"/>
</dbReference>
<sequence>MGTINALWVGVADFVDPTSNSIAELFDFVNFRNFKDYLFVDVDSLYALQVIPESNKNNKLTSKTQKNSLLELLDYTITKEGSKLLKDWVRKPLTNISKIMERQNAIKVLSQPENCEIRHDIKKALKFTKNITSNIKNLQVGKLIWKNWKSTIEFLQTIVSLSKSLRLCFTENTIPDDLSLFLELSVTDFIQLQEFILTYVEPITSEEEGKVKIVNGVDDDLDSMKTQYNNLDNILQEATRLIAQSIPDQVFNTVYIPQLGFLVSREEDISHIDTTFMPDEWQEVFRTSTNVYYKSQEVLYLDEQYGDIYTLISDREIEIVQEILNKVLEFEEPILMMGEASVVLDCYCSLAEVSQLSGYVFPSLTDDYQLEIKQGRHPLVETHLNVFVPNDTDFQINQKITVVTGANSSGKTVYLNQIALVVMMAQIGCAIPAESATIGIVDKILTRVSSRESLEKLQSTFAIDIYQLSKCISLATDRSLIIVDEFGKGSDPIDSNALFGGCLNYFDSMGTSCPRLTNYQT</sequence>
<dbReference type="GO" id="GO:0051026">
    <property type="term" value="P:chiasma assembly"/>
    <property type="evidence" value="ECO:0007669"/>
    <property type="project" value="TreeGrafter"/>
</dbReference>
<dbReference type="InterPro" id="IPR007696">
    <property type="entry name" value="DNA_mismatch_repair_MutS_core"/>
</dbReference>
<dbReference type="Proteomes" id="UP000011777">
    <property type="component" value="Unassembled WGS sequence"/>
</dbReference>